<dbReference type="Pfam" id="PF04340">
    <property type="entry name" value="DUF484"/>
    <property type="match status" value="1"/>
</dbReference>
<evidence type="ECO:0008006" key="3">
    <source>
        <dbReference type="Google" id="ProtNLM"/>
    </source>
</evidence>
<dbReference type="InterPro" id="IPR007435">
    <property type="entry name" value="DUF484"/>
</dbReference>
<keyword evidence="1" id="KW-0175">Coiled coil</keyword>
<dbReference type="PANTHER" id="PTHR38765:SF1">
    <property type="entry name" value="DUF484 DOMAIN-CONTAINING PROTEIN"/>
    <property type="match status" value="1"/>
</dbReference>
<evidence type="ECO:0000256" key="1">
    <source>
        <dbReference type="SAM" id="Coils"/>
    </source>
</evidence>
<accession>D2TWV4</accession>
<dbReference type="InterPro" id="IPR029016">
    <property type="entry name" value="GAF-like_dom_sf"/>
</dbReference>
<gene>
    <name evidence="2" type="ORF">ARN_05520</name>
</gene>
<dbReference type="NCBIfam" id="NF008203">
    <property type="entry name" value="PRK10963.1"/>
    <property type="match status" value="1"/>
</dbReference>
<reference evidence="2" key="1">
    <citation type="journal article" date="2010" name="Insect Mol. Biol.">
        <title>The draft genome sequence of Arsenophonus nasoniae, son-killer bacterium of Nasonia vitripennis, reveals genes associated with virulence and symbiosis.</title>
        <authorList>
            <person name="Wilkes T."/>
            <person name="Darby A.C."/>
            <person name="Choi J."/>
            <person name="Colborne J.K."/>
            <person name="Werren J.H."/>
            <person name="Hurst G.D.D."/>
        </authorList>
    </citation>
    <scope>NUCLEOTIDE SEQUENCE</scope>
</reference>
<dbReference type="PANTHER" id="PTHR38765">
    <property type="entry name" value="DUF484 DOMAIN-CONTAINING PROTEIN"/>
    <property type="match status" value="1"/>
</dbReference>
<protein>
    <recommendedName>
        <fullName evidence="3">DUF484 family protein</fullName>
    </recommendedName>
</protein>
<dbReference type="EMBL" id="FN545161">
    <property type="protein sequence ID" value="CBA71860.1"/>
    <property type="molecule type" value="Genomic_DNA"/>
</dbReference>
<feature type="coiled-coil region" evidence="1">
    <location>
        <begin position="74"/>
        <end position="101"/>
    </location>
</feature>
<sequence>MMVLFISRFCLVKRSFIMDKKEAAFDPQPLLDDQTVVEYLKSNPHFFIRNAAAVEQMRVPHPVHHAVSLVEWSMKRQRVCIQNLEQDMQLLVEQARNNEILFNRLLKLVIQLSTADDFADFQQRLYAWSRSFGLSGAYIRLFSDCWQLGVPMDAQKVMISRQAFEPVRIQRFGGKNHYLGTLNNPEILLLMPDANHVGSVAVSLLGLYGNLGMVIFSSRDIQHYQKGMGTTMLDHLAKLLPDLLLRWVTRA</sequence>
<evidence type="ECO:0000313" key="2">
    <source>
        <dbReference type="EMBL" id="CBA71860.1"/>
    </source>
</evidence>
<organism evidence="2">
    <name type="scientific">Arsenophonus nasoniae</name>
    <name type="common">son-killer infecting Nasonia vitripennis</name>
    <dbReference type="NCBI Taxonomy" id="638"/>
    <lineage>
        <taxon>Bacteria</taxon>
        <taxon>Pseudomonadati</taxon>
        <taxon>Pseudomonadota</taxon>
        <taxon>Gammaproteobacteria</taxon>
        <taxon>Enterobacterales</taxon>
        <taxon>Morganellaceae</taxon>
        <taxon>Arsenophonus</taxon>
    </lineage>
</organism>
<name>D2TWV4_9GAMM</name>
<dbReference type="Gene3D" id="3.30.450.40">
    <property type="match status" value="1"/>
</dbReference>
<dbReference type="AlphaFoldDB" id="D2TWV4"/>
<proteinExistence type="predicted"/>